<dbReference type="EMBL" id="JBEPMB010000001">
    <property type="protein sequence ID" value="MET3611762.1"/>
    <property type="molecule type" value="Genomic_DNA"/>
</dbReference>
<protein>
    <submittedName>
        <fullName evidence="1">Uncharacterized protein</fullName>
    </submittedName>
</protein>
<dbReference type="RefSeq" id="WP_354554008.1">
    <property type="nucleotide sequence ID" value="NZ_JBEPMB010000001.1"/>
</dbReference>
<comment type="caution">
    <text evidence="1">The sequence shown here is derived from an EMBL/GenBank/DDBJ whole genome shotgun (WGS) entry which is preliminary data.</text>
</comment>
<sequence length="183" mass="20279">MNIAEGIALLQGTTATIDGIAKTYKAVKEAIKGDKSGAGTDLAGVNQELSEALEGMLLLKQTQLKLLDMLIELKQEKLAFDQERAELDRFRAEAANYIMKEISPHSFAYVLKDGIKSEGASPYLCARCFQQGKKSLLQLKKRDFNIDTLECNACSTPVSVPNDIKGEVYVVPTRRQGWPFDDY</sequence>
<organism evidence="1 2">
    <name type="scientific">Rhizobium aquaticum</name>
    <dbReference type="NCBI Taxonomy" id="1549636"/>
    <lineage>
        <taxon>Bacteria</taxon>
        <taxon>Pseudomonadati</taxon>
        <taxon>Pseudomonadota</taxon>
        <taxon>Alphaproteobacteria</taxon>
        <taxon>Hyphomicrobiales</taxon>
        <taxon>Rhizobiaceae</taxon>
        <taxon>Rhizobium/Agrobacterium group</taxon>
        <taxon>Rhizobium</taxon>
    </lineage>
</organism>
<proteinExistence type="predicted"/>
<keyword evidence="2" id="KW-1185">Reference proteome</keyword>
<reference evidence="1 2" key="1">
    <citation type="submission" date="2024-06" db="EMBL/GenBank/DDBJ databases">
        <title>Genomic Encyclopedia of Type Strains, Phase IV (KMG-IV): sequencing the most valuable type-strain genomes for metagenomic binning, comparative biology and taxonomic classification.</title>
        <authorList>
            <person name="Goeker M."/>
        </authorList>
    </citation>
    <scope>NUCLEOTIDE SEQUENCE [LARGE SCALE GENOMIC DNA]</scope>
    <source>
        <strain evidence="1 2">DSM 29780</strain>
    </source>
</reference>
<gene>
    <name evidence="1" type="ORF">ABID16_000067</name>
</gene>
<evidence type="ECO:0000313" key="1">
    <source>
        <dbReference type="EMBL" id="MET3611762.1"/>
    </source>
</evidence>
<dbReference type="Proteomes" id="UP001549047">
    <property type="component" value="Unassembled WGS sequence"/>
</dbReference>
<accession>A0ABV2ITF2</accession>
<evidence type="ECO:0000313" key="2">
    <source>
        <dbReference type="Proteomes" id="UP001549047"/>
    </source>
</evidence>
<name>A0ABV2ITF2_9HYPH</name>